<keyword evidence="12" id="KW-0902">Two-component regulatory system</keyword>
<feature type="domain" description="HAMP" evidence="16">
    <location>
        <begin position="199"/>
        <end position="251"/>
    </location>
</feature>
<dbReference type="SUPFAM" id="SSF55874">
    <property type="entry name" value="ATPase domain of HSP90 chaperone/DNA topoisomerase II/histidine kinase"/>
    <property type="match status" value="1"/>
</dbReference>
<dbReference type="EC" id="2.7.13.3" evidence="3"/>
<evidence type="ECO:0000256" key="10">
    <source>
        <dbReference type="ARBA" id="ARBA00022840"/>
    </source>
</evidence>
<dbReference type="PANTHER" id="PTHR45528:SF1">
    <property type="entry name" value="SENSOR HISTIDINE KINASE CPXA"/>
    <property type="match status" value="1"/>
</dbReference>
<comment type="subcellular location">
    <subcellularLocation>
        <location evidence="2">Cell membrane</location>
        <topology evidence="2">Multi-pass membrane protein</topology>
    </subcellularLocation>
</comment>
<keyword evidence="8" id="KW-0547">Nucleotide-binding</keyword>
<dbReference type="RefSeq" id="WP_227018590.1">
    <property type="nucleotide sequence ID" value="NZ_JAGSND010000007.1"/>
</dbReference>
<protein>
    <recommendedName>
        <fullName evidence="3">histidine kinase</fullName>
        <ecNumber evidence="3">2.7.13.3</ecNumber>
    </recommendedName>
</protein>
<dbReference type="InterPro" id="IPR050398">
    <property type="entry name" value="HssS/ArlS-like"/>
</dbReference>
<dbReference type="GO" id="GO:0005524">
    <property type="term" value="F:ATP binding"/>
    <property type="evidence" value="ECO:0007669"/>
    <property type="project" value="UniProtKB-KW"/>
</dbReference>
<dbReference type="InterPro" id="IPR004358">
    <property type="entry name" value="Sig_transdc_His_kin-like_C"/>
</dbReference>
<evidence type="ECO:0000256" key="7">
    <source>
        <dbReference type="ARBA" id="ARBA00022692"/>
    </source>
</evidence>
<evidence type="ECO:0000256" key="12">
    <source>
        <dbReference type="ARBA" id="ARBA00023012"/>
    </source>
</evidence>
<dbReference type="CDD" id="cd00082">
    <property type="entry name" value="HisKA"/>
    <property type="match status" value="1"/>
</dbReference>
<keyword evidence="10" id="KW-0067">ATP-binding</keyword>
<gene>
    <name evidence="17" type="ORF">KCX82_11295</name>
</gene>
<feature type="domain" description="Histidine kinase" evidence="15">
    <location>
        <begin position="266"/>
        <end position="484"/>
    </location>
</feature>
<evidence type="ECO:0000256" key="4">
    <source>
        <dbReference type="ARBA" id="ARBA00022475"/>
    </source>
</evidence>
<keyword evidence="6" id="KW-0808">Transferase</keyword>
<dbReference type="PROSITE" id="PS50109">
    <property type="entry name" value="HIS_KIN"/>
    <property type="match status" value="1"/>
</dbReference>
<feature type="transmembrane region" description="Helical" evidence="14">
    <location>
        <begin position="12"/>
        <end position="33"/>
    </location>
</feature>
<dbReference type="Gene3D" id="1.10.287.130">
    <property type="match status" value="1"/>
</dbReference>
<dbReference type="InterPro" id="IPR036890">
    <property type="entry name" value="HATPase_C_sf"/>
</dbReference>
<feature type="transmembrane region" description="Helical" evidence="14">
    <location>
        <begin position="171"/>
        <end position="193"/>
    </location>
</feature>
<accession>A0A8J8B1P7</accession>
<dbReference type="PANTHER" id="PTHR45528">
    <property type="entry name" value="SENSOR HISTIDINE KINASE CPXA"/>
    <property type="match status" value="1"/>
</dbReference>
<comment type="caution">
    <text evidence="17">The sequence shown here is derived from an EMBL/GenBank/DDBJ whole genome shotgun (WGS) entry which is preliminary data.</text>
</comment>
<keyword evidence="13 14" id="KW-0472">Membrane</keyword>
<evidence type="ECO:0000313" key="18">
    <source>
        <dbReference type="Proteomes" id="UP000675664"/>
    </source>
</evidence>
<evidence type="ECO:0000313" key="17">
    <source>
        <dbReference type="EMBL" id="MBR0598464.1"/>
    </source>
</evidence>
<dbReference type="Pfam" id="PF00512">
    <property type="entry name" value="HisKA"/>
    <property type="match status" value="1"/>
</dbReference>
<dbReference type="FunFam" id="3.30.565.10:FF:000006">
    <property type="entry name" value="Sensor histidine kinase WalK"/>
    <property type="match status" value="1"/>
</dbReference>
<dbReference type="InterPro" id="IPR003660">
    <property type="entry name" value="HAMP_dom"/>
</dbReference>
<dbReference type="GO" id="GO:0005886">
    <property type="term" value="C:plasma membrane"/>
    <property type="evidence" value="ECO:0007669"/>
    <property type="project" value="UniProtKB-SubCell"/>
</dbReference>
<evidence type="ECO:0000256" key="9">
    <source>
        <dbReference type="ARBA" id="ARBA00022777"/>
    </source>
</evidence>
<dbReference type="InterPro" id="IPR003594">
    <property type="entry name" value="HATPase_dom"/>
</dbReference>
<dbReference type="PRINTS" id="PR00344">
    <property type="entry name" value="BCTRLSENSOR"/>
</dbReference>
<evidence type="ECO:0000259" key="15">
    <source>
        <dbReference type="PROSITE" id="PS50109"/>
    </source>
</evidence>
<evidence type="ECO:0000256" key="13">
    <source>
        <dbReference type="ARBA" id="ARBA00023136"/>
    </source>
</evidence>
<evidence type="ECO:0000256" key="6">
    <source>
        <dbReference type="ARBA" id="ARBA00022679"/>
    </source>
</evidence>
<name>A0A8J8B1P7_9FIRM</name>
<keyword evidence="4" id="KW-1003">Cell membrane</keyword>
<dbReference type="AlphaFoldDB" id="A0A8J8B1P7"/>
<dbReference type="SMART" id="SM00304">
    <property type="entry name" value="HAMP"/>
    <property type="match status" value="1"/>
</dbReference>
<dbReference type="InterPro" id="IPR003661">
    <property type="entry name" value="HisK_dim/P_dom"/>
</dbReference>
<organism evidence="17 18">
    <name type="scientific">Sinanaerobacter chloroacetimidivorans</name>
    <dbReference type="NCBI Taxonomy" id="2818044"/>
    <lineage>
        <taxon>Bacteria</taxon>
        <taxon>Bacillati</taxon>
        <taxon>Bacillota</taxon>
        <taxon>Clostridia</taxon>
        <taxon>Peptostreptococcales</taxon>
        <taxon>Anaerovoracaceae</taxon>
        <taxon>Sinanaerobacter</taxon>
    </lineage>
</organism>
<keyword evidence="9 17" id="KW-0418">Kinase</keyword>
<keyword evidence="5" id="KW-0597">Phosphoprotein</keyword>
<dbReference type="Gene3D" id="3.30.565.10">
    <property type="entry name" value="Histidine kinase-like ATPase, C-terminal domain"/>
    <property type="match status" value="1"/>
</dbReference>
<dbReference type="GO" id="GO:0000155">
    <property type="term" value="F:phosphorelay sensor kinase activity"/>
    <property type="evidence" value="ECO:0007669"/>
    <property type="project" value="InterPro"/>
</dbReference>
<dbReference type="InterPro" id="IPR005467">
    <property type="entry name" value="His_kinase_dom"/>
</dbReference>
<evidence type="ECO:0000259" key="16">
    <source>
        <dbReference type="PROSITE" id="PS50885"/>
    </source>
</evidence>
<dbReference type="InterPro" id="IPR036097">
    <property type="entry name" value="HisK_dim/P_sf"/>
</dbReference>
<dbReference type="SUPFAM" id="SSF158472">
    <property type="entry name" value="HAMP domain-like"/>
    <property type="match status" value="1"/>
</dbReference>
<dbReference type="EMBL" id="JAGSND010000007">
    <property type="protein sequence ID" value="MBR0598464.1"/>
    <property type="molecule type" value="Genomic_DNA"/>
</dbReference>
<dbReference type="Pfam" id="PF00672">
    <property type="entry name" value="HAMP"/>
    <property type="match status" value="1"/>
</dbReference>
<keyword evidence="18" id="KW-1185">Reference proteome</keyword>
<keyword evidence="11 14" id="KW-1133">Transmembrane helix</keyword>
<reference evidence="17" key="2">
    <citation type="submission" date="2021-04" db="EMBL/GenBank/DDBJ databases">
        <authorList>
            <person name="Liu J."/>
        </authorList>
    </citation>
    <scope>NUCLEOTIDE SEQUENCE</scope>
    <source>
        <strain evidence="17">BAD-6</strain>
    </source>
</reference>
<evidence type="ECO:0000256" key="1">
    <source>
        <dbReference type="ARBA" id="ARBA00000085"/>
    </source>
</evidence>
<dbReference type="Proteomes" id="UP000675664">
    <property type="component" value="Unassembled WGS sequence"/>
</dbReference>
<evidence type="ECO:0000256" key="3">
    <source>
        <dbReference type="ARBA" id="ARBA00012438"/>
    </source>
</evidence>
<dbReference type="SUPFAM" id="SSF47384">
    <property type="entry name" value="Homodimeric domain of signal transducing histidine kinase"/>
    <property type="match status" value="1"/>
</dbReference>
<evidence type="ECO:0000256" key="2">
    <source>
        <dbReference type="ARBA" id="ARBA00004651"/>
    </source>
</evidence>
<evidence type="ECO:0000256" key="11">
    <source>
        <dbReference type="ARBA" id="ARBA00022989"/>
    </source>
</evidence>
<evidence type="ECO:0000256" key="5">
    <source>
        <dbReference type="ARBA" id="ARBA00022553"/>
    </source>
</evidence>
<proteinExistence type="predicted"/>
<dbReference type="Gene3D" id="6.10.340.10">
    <property type="match status" value="1"/>
</dbReference>
<sequence>MLIRKRIIISNIVMIVIPVVLIVVASGLLYLSYMHLYDLPHDLMEDGGDKSVWAQHSVEEYLNRLQYSQENSDYDKRDLSDILEHLKDGGFYCEITQNGKVIASNYSNEIKLQADEISTGTTLPNPVVIQTGSRLLIRDSITKNQNTIAVTAFDPEYKISRVDWLKQMAVVGAYVLILFILSIIIIALTNAIVSVRLSKKITGPLDLLNYGAEQIKNGNLDFEINYNGKDEFGQAISNFDEMRRRLHQSIQSQLKYEEDRKEIVAGISHDLRTPLTAIKGYVKGLIDGVANTPEKQEQYHGIIYSKACEMDVLVDNLFLFSKLDTGHLPFYFDEVDCKEYMDKQIDRFKDDYETKGLKISYCNNCPSGVPLKIDYDQMNRVFINILDNSAKYKPATVCNVNFEVNSNEYEVMIEISDDGDGVPEEIIPNLFKSFYRGDSSRTNSKGSSGLGLSIADRIIKAHNGTIRAENKKGFKVIINLPISKGEKE</sequence>
<comment type="catalytic activity">
    <reaction evidence="1">
        <text>ATP + protein L-histidine = ADP + protein N-phospho-L-histidine.</text>
        <dbReference type="EC" id="2.7.13.3"/>
    </reaction>
</comment>
<keyword evidence="7 14" id="KW-0812">Transmembrane</keyword>
<evidence type="ECO:0000256" key="14">
    <source>
        <dbReference type="SAM" id="Phobius"/>
    </source>
</evidence>
<dbReference type="Pfam" id="PF02518">
    <property type="entry name" value="HATPase_c"/>
    <property type="match status" value="1"/>
</dbReference>
<dbReference type="PROSITE" id="PS50885">
    <property type="entry name" value="HAMP"/>
    <property type="match status" value="1"/>
</dbReference>
<dbReference type="SMART" id="SM00387">
    <property type="entry name" value="HATPase_c"/>
    <property type="match status" value="1"/>
</dbReference>
<dbReference type="SMART" id="SM00388">
    <property type="entry name" value="HisKA"/>
    <property type="match status" value="1"/>
</dbReference>
<evidence type="ECO:0000256" key="8">
    <source>
        <dbReference type="ARBA" id="ARBA00022741"/>
    </source>
</evidence>
<reference evidence="17" key="1">
    <citation type="submission" date="2021-04" db="EMBL/GenBank/DDBJ databases">
        <title>Sinoanaerobacter chloroacetimidivorans sp. nov., an obligate anaerobic bacterium isolated from anaerobic sludge.</title>
        <authorList>
            <person name="Bao Y."/>
        </authorList>
    </citation>
    <scope>NUCLEOTIDE SEQUENCE</scope>
    <source>
        <strain evidence="17">BAD-6</strain>
    </source>
</reference>
<dbReference type="CDD" id="cd06225">
    <property type="entry name" value="HAMP"/>
    <property type="match status" value="1"/>
</dbReference>